<evidence type="ECO:0000256" key="1">
    <source>
        <dbReference type="SAM" id="MobiDB-lite"/>
    </source>
</evidence>
<evidence type="ECO:0000313" key="3">
    <source>
        <dbReference type="Proteomes" id="UP000652219"/>
    </source>
</evidence>
<proteinExistence type="predicted"/>
<dbReference type="Proteomes" id="UP000652219">
    <property type="component" value="Unassembled WGS sequence"/>
</dbReference>
<dbReference type="EMBL" id="WIGN01000075">
    <property type="protein sequence ID" value="KAF6811354.1"/>
    <property type="molecule type" value="Genomic_DNA"/>
</dbReference>
<dbReference type="AlphaFoldDB" id="A0A8H6MW70"/>
<organism evidence="2 3">
    <name type="scientific">Colletotrichum sojae</name>
    <dbReference type="NCBI Taxonomy" id="2175907"/>
    <lineage>
        <taxon>Eukaryota</taxon>
        <taxon>Fungi</taxon>
        <taxon>Dikarya</taxon>
        <taxon>Ascomycota</taxon>
        <taxon>Pezizomycotina</taxon>
        <taxon>Sordariomycetes</taxon>
        <taxon>Hypocreomycetidae</taxon>
        <taxon>Glomerellales</taxon>
        <taxon>Glomerellaceae</taxon>
        <taxon>Colletotrichum</taxon>
        <taxon>Colletotrichum orchidearum species complex</taxon>
    </lineage>
</organism>
<evidence type="ECO:0000313" key="2">
    <source>
        <dbReference type="EMBL" id="KAF6811354.1"/>
    </source>
</evidence>
<feature type="region of interest" description="Disordered" evidence="1">
    <location>
        <begin position="1"/>
        <end position="81"/>
    </location>
</feature>
<feature type="compositionally biased region" description="Basic and acidic residues" evidence="1">
    <location>
        <begin position="10"/>
        <end position="27"/>
    </location>
</feature>
<protein>
    <submittedName>
        <fullName evidence="2">Uncharacterized protein</fullName>
    </submittedName>
</protein>
<name>A0A8H6MW70_9PEZI</name>
<feature type="compositionally biased region" description="Basic and acidic residues" evidence="1">
    <location>
        <begin position="36"/>
        <end position="46"/>
    </location>
</feature>
<reference evidence="2 3" key="1">
    <citation type="journal article" date="2020" name="Phytopathology">
        <title>Genome Sequence Resources of Colletotrichum truncatum, C. plurivorum, C. musicola, and C. sojae: Four Species Pathogenic to Soybean (Glycine max).</title>
        <authorList>
            <person name="Rogerio F."/>
            <person name="Boufleur T.R."/>
            <person name="Ciampi-Guillardi M."/>
            <person name="Sukno S.A."/>
            <person name="Thon M.R."/>
            <person name="Massola Junior N.S."/>
            <person name="Baroncelli R."/>
        </authorList>
    </citation>
    <scope>NUCLEOTIDE SEQUENCE [LARGE SCALE GENOMIC DNA]</scope>
    <source>
        <strain evidence="2 3">LFN0009</strain>
    </source>
</reference>
<keyword evidence="3" id="KW-1185">Reference proteome</keyword>
<feature type="compositionally biased region" description="Polar residues" evidence="1">
    <location>
        <begin position="47"/>
        <end position="59"/>
    </location>
</feature>
<sequence>MGYNQQGRCKMRDPGNGDIDGKWERQRRIGGGGAAKENEWPGKDDSQFSWDTAGSWTGSGTEGWDGMGRNRGTARKASNAKRGELPSVQIILSTECRTDRISWSDTAAARELQAPAAASCWKVPPLIPHYGK</sequence>
<accession>A0A8H6MW70</accession>
<comment type="caution">
    <text evidence="2">The sequence shown here is derived from an EMBL/GenBank/DDBJ whole genome shotgun (WGS) entry which is preliminary data.</text>
</comment>
<gene>
    <name evidence="2" type="ORF">CSOJ01_05783</name>
</gene>